<dbReference type="AlphaFoldDB" id="G5ILF5"/>
<dbReference type="Gene3D" id="1.10.357.10">
    <property type="entry name" value="Tetracycline Repressor, domain 2"/>
    <property type="match status" value="1"/>
</dbReference>
<dbReference type="HOGENOM" id="CLU_069356_45_2_9"/>
<dbReference type="PANTHER" id="PTHR43479">
    <property type="entry name" value="ACREF/ENVCD OPERON REPRESSOR-RELATED"/>
    <property type="match status" value="1"/>
</dbReference>
<feature type="DNA-binding region" description="H-T-H motif" evidence="2">
    <location>
        <begin position="34"/>
        <end position="53"/>
    </location>
</feature>
<dbReference type="RefSeq" id="WP_006782321.1">
    <property type="nucleotide sequence ID" value="NZ_CP040506.1"/>
</dbReference>
<evidence type="ECO:0000259" key="3">
    <source>
        <dbReference type="PROSITE" id="PS50977"/>
    </source>
</evidence>
<feature type="domain" description="HTH tetR-type" evidence="3">
    <location>
        <begin position="11"/>
        <end position="71"/>
    </location>
</feature>
<dbReference type="InterPro" id="IPR001647">
    <property type="entry name" value="HTH_TetR"/>
</dbReference>
<evidence type="ECO:0000313" key="4">
    <source>
        <dbReference type="EMBL" id="EHI57224.1"/>
    </source>
</evidence>
<dbReference type="GO" id="GO:0003677">
    <property type="term" value="F:DNA binding"/>
    <property type="evidence" value="ECO:0007669"/>
    <property type="project" value="UniProtKB-UniRule"/>
</dbReference>
<keyword evidence="1 2" id="KW-0238">DNA-binding</keyword>
<comment type="caution">
    <text evidence="4">The sequence shown here is derived from an EMBL/GenBank/DDBJ whole genome shotgun (WGS) entry which is preliminary data.</text>
</comment>
<dbReference type="InterPro" id="IPR009057">
    <property type="entry name" value="Homeodomain-like_sf"/>
</dbReference>
<dbReference type="OrthoDB" id="9812484at2"/>
<keyword evidence="5" id="KW-1185">Reference proteome</keyword>
<dbReference type="PROSITE" id="PS50977">
    <property type="entry name" value="HTH_TETR_2"/>
    <property type="match status" value="1"/>
</dbReference>
<evidence type="ECO:0000313" key="5">
    <source>
        <dbReference type="Proteomes" id="UP000005384"/>
    </source>
</evidence>
<dbReference type="EMBL" id="ADLN01000120">
    <property type="protein sequence ID" value="EHI57224.1"/>
    <property type="molecule type" value="Genomic_DNA"/>
</dbReference>
<dbReference type="PATRIC" id="fig|742737.3.peg.4317"/>
<evidence type="ECO:0000256" key="2">
    <source>
        <dbReference type="PROSITE-ProRule" id="PRU00335"/>
    </source>
</evidence>
<reference evidence="4 5" key="1">
    <citation type="submission" date="2011-08" db="EMBL/GenBank/DDBJ databases">
        <title>The Genome Sequence of Clostridium hathewayi WAL-18680.</title>
        <authorList>
            <consortium name="The Broad Institute Genome Sequencing Platform"/>
            <person name="Earl A."/>
            <person name="Ward D."/>
            <person name="Feldgarden M."/>
            <person name="Gevers D."/>
            <person name="Finegold S.M."/>
            <person name="Summanen P.H."/>
            <person name="Molitoris D.R."/>
            <person name="Song M."/>
            <person name="Daigneault M."/>
            <person name="Allen-Vercoe E."/>
            <person name="Young S.K."/>
            <person name="Zeng Q."/>
            <person name="Gargeya S."/>
            <person name="Fitzgerald M."/>
            <person name="Haas B."/>
            <person name="Abouelleil A."/>
            <person name="Alvarado L."/>
            <person name="Arachchi H.M."/>
            <person name="Berlin A."/>
            <person name="Brown A."/>
            <person name="Chapman S.B."/>
            <person name="Chen Z."/>
            <person name="Dunbar C."/>
            <person name="Freedman E."/>
            <person name="Gearin G."/>
            <person name="Gellesch M."/>
            <person name="Goldberg J."/>
            <person name="Griggs A."/>
            <person name="Gujja S."/>
            <person name="Heiman D."/>
            <person name="Howarth C."/>
            <person name="Larson L."/>
            <person name="Lui A."/>
            <person name="MacDonald P.J.P."/>
            <person name="Montmayeur A."/>
            <person name="Murphy C."/>
            <person name="Neiman D."/>
            <person name="Pearson M."/>
            <person name="Priest M."/>
            <person name="Roberts A."/>
            <person name="Saif S."/>
            <person name="Shea T."/>
            <person name="Shenoy N."/>
            <person name="Sisk P."/>
            <person name="Stolte C."/>
            <person name="Sykes S."/>
            <person name="Wortman J."/>
            <person name="Nusbaum C."/>
            <person name="Birren B."/>
        </authorList>
    </citation>
    <scope>NUCLEOTIDE SEQUENCE [LARGE SCALE GENOMIC DNA]</scope>
    <source>
        <strain evidence="4 5">WAL-18680</strain>
    </source>
</reference>
<sequence>MPTARFYRLPEEKKKAIRDAAIREFIRVPYEKASINKMIQSADISRGSFYTYFEDKADVLSFILQDTKSKGKELAIELLEESHGDIWEMFHGLLQQGLKYCSNHDVFQLFRNVATYPEVEQILRRECETDDGMGAWIRKYVDTSNLCSPDDEGMHDIMTIGCGILGEAIGQFYKNGASLDEVNRVFTRRLEILKRGASKNIQD</sequence>
<evidence type="ECO:0000256" key="1">
    <source>
        <dbReference type="ARBA" id="ARBA00023125"/>
    </source>
</evidence>
<dbReference type="Proteomes" id="UP000005384">
    <property type="component" value="Unassembled WGS sequence"/>
</dbReference>
<organism evidence="4 5">
    <name type="scientific">Hungatella hathewayi WAL-18680</name>
    <dbReference type="NCBI Taxonomy" id="742737"/>
    <lineage>
        <taxon>Bacteria</taxon>
        <taxon>Bacillati</taxon>
        <taxon>Bacillota</taxon>
        <taxon>Clostridia</taxon>
        <taxon>Lachnospirales</taxon>
        <taxon>Lachnospiraceae</taxon>
        <taxon>Hungatella</taxon>
    </lineage>
</organism>
<dbReference type="Pfam" id="PF17924">
    <property type="entry name" value="TetR_C_19"/>
    <property type="match status" value="1"/>
</dbReference>
<name>G5ILF5_9FIRM</name>
<dbReference type="SUPFAM" id="SSF46689">
    <property type="entry name" value="Homeodomain-like"/>
    <property type="match status" value="1"/>
</dbReference>
<dbReference type="InterPro" id="IPR050624">
    <property type="entry name" value="HTH-type_Tx_Regulator"/>
</dbReference>
<protein>
    <recommendedName>
        <fullName evidence="3">HTH tetR-type domain-containing protein</fullName>
    </recommendedName>
</protein>
<dbReference type="PANTHER" id="PTHR43479:SF11">
    <property type="entry name" value="ACREF_ENVCD OPERON REPRESSOR-RELATED"/>
    <property type="match status" value="1"/>
</dbReference>
<accession>G5ILF5</accession>
<proteinExistence type="predicted"/>
<dbReference type="Pfam" id="PF00440">
    <property type="entry name" value="TetR_N"/>
    <property type="match status" value="1"/>
</dbReference>
<gene>
    <name evidence="4" type="ORF">HMPREF9473_04333</name>
</gene>